<proteinExistence type="predicted"/>
<sequence length="77" mass="8941">MVNLIIVTKSHNPNYMNFFPFQSVTITSLIYLLCVQTARDVIFLDDLKQGLKLIIILLSHISIKKYQDLFLNLRDKG</sequence>
<dbReference type="Proteomes" id="UP000276133">
    <property type="component" value="Unassembled WGS sequence"/>
</dbReference>
<keyword evidence="2" id="KW-1185">Reference proteome</keyword>
<protein>
    <submittedName>
        <fullName evidence="1">Uncharacterized protein</fullName>
    </submittedName>
</protein>
<accession>A0A3M7R775</accession>
<dbReference type="AlphaFoldDB" id="A0A3M7R775"/>
<organism evidence="1 2">
    <name type="scientific">Brachionus plicatilis</name>
    <name type="common">Marine rotifer</name>
    <name type="synonym">Brachionus muelleri</name>
    <dbReference type="NCBI Taxonomy" id="10195"/>
    <lineage>
        <taxon>Eukaryota</taxon>
        <taxon>Metazoa</taxon>
        <taxon>Spiralia</taxon>
        <taxon>Gnathifera</taxon>
        <taxon>Rotifera</taxon>
        <taxon>Eurotatoria</taxon>
        <taxon>Monogononta</taxon>
        <taxon>Pseudotrocha</taxon>
        <taxon>Ploima</taxon>
        <taxon>Brachionidae</taxon>
        <taxon>Brachionus</taxon>
    </lineage>
</organism>
<evidence type="ECO:0000313" key="1">
    <source>
        <dbReference type="EMBL" id="RNA19386.1"/>
    </source>
</evidence>
<gene>
    <name evidence="1" type="ORF">BpHYR1_020375</name>
</gene>
<comment type="caution">
    <text evidence="1">The sequence shown here is derived from an EMBL/GenBank/DDBJ whole genome shotgun (WGS) entry which is preliminary data.</text>
</comment>
<reference evidence="1 2" key="1">
    <citation type="journal article" date="2018" name="Sci. Rep.">
        <title>Genomic signatures of local adaptation to the degree of environmental predictability in rotifers.</title>
        <authorList>
            <person name="Franch-Gras L."/>
            <person name="Hahn C."/>
            <person name="Garcia-Roger E.M."/>
            <person name="Carmona M.J."/>
            <person name="Serra M."/>
            <person name="Gomez A."/>
        </authorList>
    </citation>
    <scope>NUCLEOTIDE SEQUENCE [LARGE SCALE GENOMIC DNA]</scope>
    <source>
        <strain evidence="1">HYR1</strain>
    </source>
</reference>
<dbReference type="EMBL" id="REGN01004060">
    <property type="protein sequence ID" value="RNA19386.1"/>
    <property type="molecule type" value="Genomic_DNA"/>
</dbReference>
<name>A0A3M7R775_BRAPC</name>
<evidence type="ECO:0000313" key="2">
    <source>
        <dbReference type="Proteomes" id="UP000276133"/>
    </source>
</evidence>